<dbReference type="Pfam" id="PF11367">
    <property type="entry name" value="Tail_completion_gp17"/>
    <property type="match status" value="1"/>
</dbReference>
<dbReference type="eggNOG" id="ENOG503318J">
    <property type="taxonomic scope" value="Bacteria"/>
</dbReference>
<sequence length="127" mass="13756">MQTEFRALLTGSAEVTALVPAARINWKEHPQDAPFPAIILHLIGNAPGLTQQGPTSLWSGRVQVDCLALDYATAAQIGAAVTRLLNGYRGGGFRGVFLASTRDDQDTGASDRPFLISTDFMTHWRET</sequence>
<organism evidence="1 2">
    <name type="scientific">Paenirhodobacter enshiensis</name>
    <dbReference type="NCBI Taxonomy" id="1105367"/>
    <lineage>
        <taxon>Bacteria</taxon>
        <taxon>Pseudomonadati</taxon>
        <taxon>Pseudomonadota</taxon>
        <taxon>Alphaproteobacteria</taxon>
        <taxon>Rhodobacterales</taxon>
        <taxon>Rhodobacter group</taxon>
        <taxon>Paenirhodobacter</taxon>
    </lineage>
</organism>
<dbReference type="STRING" id="1105367.CG50_10795"/>
<dbReference type="AlphaFoldDB" id="A0A086XQM7"/>
<comment type="caution">
    <text evidence="1">The sequence shown here is derived from an EMBL/GenBank/DDBJ whole genome shotgun (WGS) entry which is preliminary data.</text>
</comment>
<keyword evidence="2" id="KW-1185">Reference proteome</keyword>
<dbReference type="RefSeq" id="WP_036640208.1">
    <property type="nucleotide sequence ID" value="NZ_JFZB01000054.1"/>
</dbReference>
<proteinExistence type="predicted"/>
<gene>
    <name evidence="1" type="ORF">CG50_10795</name>
</gene>
<dbReference type="InterPro" id="IPR021508">
    <property type="entry name" value="Gp17-like"/>
</dbReference>
<name>A0A086XQM7_9RHOB</name>
<reference evidence="1 2" key="1">
    <citation type="submission" date="2014-03" db="EMBL/GenBank/DDBJ databases">
        <title>Genome of Paenirhodobacter enshiensis DW2-9.</title>
        <authorList>
            <person name="Wang D."/>
            <person name="Wang G."/>
        </authorList>
    </citation>
    <scope>NUCLEOTIDE SEQUENCE [LARGE SCALE GENOMIC DNA]</scope>
    <source>
        <strain evidence="1 2">DW2-9</strain>
    </source>
</reference>
<evidence type="ECO:0008006" key="3">
    <source>
        <dbReference type="Google" id="ProtNLM"/>
    </source>
</evidence>
<dbReference type="OrthoDB" id="7950654at2"/>
<dbReference type="EMBL" id="JFZB01000054">
    <property type="protein sequence ID" value="KFI24327.1"/>
    <property type="molecule type" value="Genomic_DNA"/>
</dbReference>
<evidence type="ECO:0000313" key="2">
    <source>
        <dbReference type="Proteomes" id="UP000028824"/>
    </source>
</evidence>
<protein>
    <recommendedName>
        <fullName evidence="3">Gene transfer agent protein</fullName>
    </recommendedName>
</protein>
<accession>A0A086XQM7</accession>
<dbReference type="Proteomes" id="UP000028824">
    <property type="component" value="Unassembled WGS sequence"/>
</dbReference>
<evidence type="ECO:0000313" key="1">
    <source>
        <dbReference type="EMBL" id="KFI24327.1"/>
    </source>
</evidence>